<organism evidence="3 4">
    <name type="scientific">Pannonibacter phragmitetus</name>
    <dbReference type="NCBI Taxonomy" id="121719"/>
    <lineage>
        <taxon>Bacteria</taxon>
        <taxon>Pseudomonadati</taxon>
        <taxon>Pseudomonadota</taxon>
        <taxon>Alphaproteobacteria</taxon>
        <taxon>Hyphomicrobiales</taxon>
        <taxon>Stappiaceae</taxon>
        <taxon>Pannonibacter</taxon>
    </lineage>
</organism>
<feature type="domain" description="Alpha/beta hydrolase" evidence="2">
    <location>
        <begin position="174"/>
        <end position="631"/>
    </location>
</feature>
<feature type="chain" id="PRO_5006842670" description="Alpha/beta hydrolase domain-containing protein" evidence="1">
    <location>
        <begin position="24"/>
        <end position="643"/>
    </location>
</feature>
<keyword evidence="1" id="KW-0732">Signal</keyword>
<dbReference type="Proteomes" id="UP000064921">
    <property type="component" value="Chromosome"/>
</dbReference>
<accession>A0A0U3NXQ0</accession>
<dbReference type="Pfam" id="PF20091">
    <property type="entry name" value="Abhydrolase_10"/>
    <property type="match status" value="1"/>
</dbReference>
<feature type="signal peptide" evidence="1">
    <location>
        <begin position="1"/>
        <end position="23"/>
    </location>
</feature>
<reference evidence="3 4" key="1">
    <citation type="submission" date="2015-10" db="EMBL/GenBank/DDBJ databases">
        <title>The world's first case of liver abscess caused by Pannonibacter phragmitetus.</title>
        <authorList>
            <person name="Ming D."/>
            <person name="Wang M."/>
            <person name="Zhou Y."/>
            <person name="Jiang T."/>
            <person name="Hu S."/>
        </authorList>
    </citation>
    <scope>NUCLEOTIDE SEQUENCE [LARGE SCALE GENOMIC DNA]</scope>
    <source>
        <strain evidence="3 4">31801</strain>
    </source>
</reference>
<name>A0A0U3NXQ0_9HYPH</name>
<dbReference type="KEGG" id="pphr:APZ00_02050"/>
<sequence>MRGKHALPAVLLAATVLPGTAVARVTGFQIQSASPAFEGAAFADTGTYERIDAIATIAVDPDAPANAGIADLDKAPRNARGEVEFTTEVFILRPADAAKQSPVLFYEVPNRGRNLSFTLLNRSAGTGVPAKAEDAGDGFLMNRGSTVVWSGWQFDAPEAGINITLPKLPGVTGTSREQMIFDKPGETGKIPLTYPAADLDPSKARLTVRATPDDAPATPEGLTFKYVSSTEIEITRPAGLDSGAIYDFVYPAEGAVPAGLALAATRDVVSFLRGNDGHDAEPPLNGIKYTVGMGISQSGRFLRDFIYQGFNADEGGQQVFDGAMAHIAGSRKSYTNYRFAQPGRYSRQHEDHDYPGDQFPFTYALTTDPLTNRRESILSACTASNTCPKIMHTDTSTEFWQGRAYLVSASPEGETLTMPDNVRLYFLAGVPHFNGWGLKPEMSQTCIHPTNPLSAAPVMRALYAAMEDWVAQDKAPPASRYPTFSEETLVKVEDLKLPVIGGTAAQPKFNTLRVMDHSVQPPARGAAYAEYVPPVDKDGIPLGGIRLPVIAAPLGTYMGWNLRAKDFAEGQLCSLAGSYQPFPAKADANDSRDPIEARYKDQQAYLDAVKAAAEDLIAEGLMLPEDTDYVLESARTDASAVWN</sequence>
<gene>
    <name evidence="3" type="ORF">APZ00_02050</name>
</gene>
<evidence type="ECO:0000313" key="3">
    <source>
        <dbReference type="EMBL" id="ALV26006.1"/>
    </source>
</evidence>
<evidence type="ECO:0000259" key="2">
    <source>
        <dbReference type="Pfam" id="PF20091"/>
    </source>
</evidence>
<evidence type="ECO:0000256" key="1">
    <source>
        <dbReference type="SAM" id="SignalP"/>
    </source>
</evidence>
<dbReference type="RefSeq" id="WP_058897926.1">
    <property type="nucleotide sequence ID" value="NZ_CP013068.1"/>
</dbReference>
<proteinExistence type="predicted"/>
<protein>
    <recommendedName>
        <fullName evidence="2">Alpha/beta hydrolase domain-containing protein</fullName>
    </recommendedName>
</protein>
<dbReference type="AlphaFoldDB" id="A0A0U3NXQ0"/>
<dbReference type="EMBL" id="CP013068">
    <property type="protein sequence ID" value="ALV26006.1"/>
    <property type="molecule type" value="Genomic_DNA"/>
</dbReference>
<dbReference type="InterPro" id="IPR045394">
    <property type="entry name" value="Abhydrolase_dom"/>
</dbReference>
<evidence type="ECO:0000313" key="4">
    <source>
        <dbReference type="Proteomes" id="UP000064921"/>
    </source>
</evidence>
<keyword evidence="4" id="KW-1185">Reference proteome</keyword>